<sequence>MSAILHFSVEGGESFNVMLDRFQVNFTEAEPVFEAAAEHQKTIWRQQFDQEGAYTGTSRWSSLSPDYGAWKQRHYPGKPILQLTGDLVESMTERPFGVDIISHNQMVIGTAVPYARFHQDGTEKMPARPIVQKPSGRDRLQFAKYLQNWIVKRSVT</sequence>
<proteinExistence type="predicted"/>
<dbReference type="KEGG" id="vg:55810961"/>
<organism evidence="1 2">
    <name type="scientific">Arthrobacter phage KBurrousTX</name>
    <dbReference type="NCBI Taxonomy" id="2315608"/>
    <lineage>
        <taxon>Viruses</taxon>
        <taxon>Duplodnaviria</taxon>
        <taxon>Heunggongvirae</taxon>
        <taxon>Uroviricota</taxon>
        <taxon>Caudoviricetes</taxon>
        <taxon>Klausavirus</taxon>
        <taxon>Klausavirus kburrousTX</taxon>
    </lineage>
</organism>
<keyword evidence="2" id="KW-1185">Reference proteome</keyword>
<evidence type="ECO:0000313" key="1">
    <source>
        <dbReference type="EMBL" id="AYD81509.1"/>
    </source>
</evidence>
<gene>
    <name evidence="1" type="primary">15</name>
    <name evidence="1" type="ORF">KBurrousTX_15</name>
</gene>
<dbReference type="InterPro" id="IPR006522">
    <property type="entry name" value="Phage_virion_morphogenesis"/>
</dbReference>
<dbReference type="EMBL" id="MH744419">
    <property type="protein sequence ID" value="AYD81509.1"/>
    <property type="molecule type" value="Genomic_DNA"/>
</dbReference>
<dbReference type="Pfam" id="PF05069">
    <property type="entry name" value="Phage_tail_S"/>
    <property type="match status" value="1"/>
</dbReference>
<reference evidence="1 2" key="1">
    <citation type="submission" date="2018-08" db="EMBL/GenBank/DDBJ databases">
        <authorList>
            <person name="Edupali M."/>
            <person name="Eltaeb M."/>
            <person name="Griswold I."/>
            <person name="Han P."/>
            <person name="Iszauk E."/>
            <person name="Joshi S."/>
            <person name="Kim Y."/>
            <person name="Krakopolsky K."/>
            <person name="Kubyshko V."/>
            <person name="Lee J."/>
            <person name="Lee N.Y."/>
            <person name="Lumaj G."/>
            <person name="Muskovitz J."/>
            <person name="Ning J."/>
            <person name="Noll E."/>
            <person name="Persaud B."/>
            <person name="Shankar N."/>
            <person name="Shim K."/>
            <person name="Srinivasan C."/>
            <person name="Yoon I."/>
            <person name="Zhang S."/>
            <person name="Ziausyte U."/>
            <person name="Jarvik J.W."/>
            <person name="Mcguier N."/>
            <person name="Lopez A.J."/>
            <person name="Garlena R.A."/>
            <person name="Russell D.A."/>
            <person name="Pope W.H."/>
            <person name="Jacobs-Sera D."/>
            <person name="Hatfull G.F."/>
        </authorList>
    </citation>
    <scope>NUCLEOTIDE SEQUENCE [LARGE SCALE GENOMIC DNA]</scope>
</reference>
<accession>A0A386K8D0</accession>
<dbReference type="Proteomes" id="UP000278416">
    <property type="component" value="Segment"/>
</dbReference>
<dbReference type="RefSeq" id="YP_009881688.1">
    <property type="nucleotide sequence ID" value="NC_049442.1"/>
</dbReference>
<dbReference type="GeneID" id="55810961"/>
<evidence type="ECO:0000313" key="2">
    <source>
        <dbReference type="Proteomes" id="UP000278416"/>
    </source>
</evidence>
<protein>
    <submittedName>
        <fullName evidence="1">Minor tail protein</fullName>
    </submittedName>
</protein>
<name>A0A386K8D0_9CAUD</name>